<reference evidence="5 6" key="1">
    <citation type="journal article" date="2017" name="Nat. Microbiol.">
        <title>Natural product diversity associated with the nematode symbionts Photorhabdus and Xenorhabdus.</title>
        <authorList>
            <person name="Tobias N.J."/>
            <person name="Wolff H."/>
            <person name="Djahanschiri B."/>
            <person name="Grundmann F."/>
            <person name="Kronenwerth M."/>
            <person name="Shi Y.M."/>
            <person name="Simonyi S."/>
            <person name="Grun P."/>
            <person name="Shapiro-Ilan D."/>
            <person name="Pidot S.J."/>
            <person name="Stinear T.P."/>
            <person name="Ebersberger I."/>
            <person name="Bode H.B."/>
        </authorList>
    </citation>
    <scope>NUCLEOTIDE SEQUENCE [LARGE SCALE GENOMIC DNA]</scope>
    <source>
        <strain evidence="5 6">DSM 17904</strain>
    </source>
</reference>
<dbReference type="InterPro" id="IPR007730">
    <property type="entry name" value="SPOR-like_dom"/>
</dbReference>
<dbReference type="NCBIfam" id="TIGR02223">
    <property type="entry name" value="ftsN"/>
    <property type="match status" value="1"/>
</dbReference>
<dbReference type="PANTHER" id="PTHR38687:SF2">
    <property type="entry name" value="CELL DIVISION PROTEIN FTSN"/>
    <property type="match status" value="1"/>
</dbReference>
<proteinExistence type="inferred from homology"/>
<comment type="similarity">
    <text evidence="1">Belongs to the FtsN family.</text>
</comment>
<comment type="subcellular location">
    <subcellularLocation>
        <location evidence="1">Cell inner membrane</location>
        <topology evidence="1">Single-pass type II membrane protein</topology>
    </subcellularLocation>
    <text evidence="1">Localizes to the septum. Localizes to the midcell via interaction with the early cell division protein FtsA and via the periplasmic SPOR domain.</text>
</comment>
<feature type="compositionally biased region" description="Polar residues" evidence="3">
    <location>
        <begin position="150"/>
        <end position="165"/>
    </location>
</feature>
<dbReference type="GO" id="GO:0043093">
    <property type="term" value="P:FtsZ-dependent cytokinesis"/>
    <property type="evidence" value="ECO:0007669"/>
    <property type="project" value="UniProtKB-UniRule"/>
</dbReference>
<dbReference type="AlphaFoldDB" id="A0A2D0KLH5"/>
<evidence type="ECO:0000313" key="5">
    <source>
        <dbReference type="EMBL" id="PHM64294.1"/>
    </source>
</evidence>
<dbReference type="InterPro" id="IPR036680">
    <property type="entry name" value="SPOR-like_sf"/>
</dbReference>
<evidence type="ECO:0000259" key="4">
    <source>
        <dbReference type="PROSITE" id="PS51724"/>
    </source>
</evidence>
<gene>
    <name evidence="1" type="primary">ftsN</name>
    <name evidence="5" type="ORF">Xsto_03137</name>
</gene>
<feature type="compositionally biased region" description="Low complexity" evidence="3">
    <location>
        <begin position="173"/>
        <end position="183"/>
    </location>
</feature>
<dbReference type="InterPro" id="IPR011930">
    <property type="entry name" value="FtsN"/>
</dbReference>
<comment type="subunit">
    <text evidence="1">Interacts with FtsA via its N-terminal cytoplasmic domain.</text>
</comment>
<keyword evidence="1" id="KW-1133">Transmembrane helix</keyword>
<dbReference type="HAMAP" id="MF_02039">
    <property type="entry name" value="FtsN_entero"/>
    <property type="match status" value="1"/>
</dbReference>
<feature type="compositionally biased region" description="Basic residues" evidence="3">
    <location>
        <begin position="1"/>
        <end position="19"/>
    </location>
</feature>
<evidence type="ECO:0000256" key="1">
    <source>
        <dbReference type="HAMAP-Rule" id="MF_02039"/>
    </source>
</evidence>
<dbReference type="EMBL" id="NJAJ01000032">
    <property type="protein sequence ID" value="PHM64294.1"/>
    <property type="molecule type" value="Genomic_DNA"/>
</dbReference>
<dbReference type="Gene3D" id="3.30.70.1070">
    <property type="entry name" value="Sporulation related repeat"/>
    <property type="match status" value="1"/>
</dbReference>
<dbReference type="SUPFAM" id="SSF110997">
    <property type="entry name" value="Sporulation related repeat"/>
    <property type="match status" value="1"/>
</dbReference>
<protein>
    <recommendedName>
        <fullName evidence="1 2">Cell division protein FtsN</fullName>
    </recommendedName>
</protein>
<comment type="caution">
    <text evidence="5">The sequence shown here is derived from an EMBL/GenBank/DDBJ whole genome shotgun (WGS) entry which is preliminary data.</text>
</comment>
<keyword evidence="1" id="KW-1003">Cell membrane</keyword>
<keyword evidence="1 5" id="KW-0132">Cell division</keyword>
<keyword evidence="1" id="KW-0812">Transmembrane</keyword>
<dbReference type="Pfam" id="PF05036">
    <property type="entry name" value="SPOR"/>
    <property type="match status" value="1"/>
</dbReference>
<feature type="transmembrane region" description="Helical" evidence="1">
    <location>
        <begin position="26"/>
        <end position="46"/>
    </location>
</feature>
<feature type="compositionally biased region" description="Polar residues" evidence="3">
    <location>
        <begin position="93"/>
        <end position="104"/>
    </location>
</feature>
<feature type="region of interest" description="Disordered" evidence="3">
    <location>
        <begin position="135"/>
        <end position="194"/>
    </location>
</feature>
<evidence type="ECO:0000256" key="3">
    <source>
        <dbReference type="SAM" id="MobiDB-lite"/>
    </source>
</evidence>
<feature type="domain" description="SPOR" evidence="4">
    <location>
        <begin position="192"/>
        <end position="266"/>
    </location>
</feature>
<dbReference type="GO" id="GO:0032153">
    <property type="term" value="C:cell division site"/>
    <property type="evidence" value="ECO:0007669"/>
    <property type="project" value="UniProtKB-UniRule"/>
</dbReference>
<dbReference type="Proteomes" id="UP000222366">
    <property type="component" value="Unassembled WGS sequence"/>
</dbReference>
<organism evidence="5 6">
    <name type="scientific">Xenorhabdus stockiae</name>
    <dbReference type="NCBI Taxonomy" id="351614"/>
    <lineage>
        <taxon>Bacteria</taxon>
        <taxon>Pseudomonadati</taxon>
        <taxon>Pseudomonadota</taxon>
        <taxon>Gammaproteobacteria</taxon>
        <taxon>Enterobacterales</taxon>
        <taxon>Morganellaceae</taxon>
        <taxon>Xenorhabdus</taxon>
    </lineage>
</organism>
<dbReference type="PROSITE" id="PS51724">
    <property type="entry name" value="SPOR"/>
    <property type="match status" value="1"/>
</dbReference>
<dbReference type="GO" id="GO:0005886">
    <property type="term" value="C:plasma membrane"/>
    <property type="evidence" value="ECO:0007669"/>
    <property type="project" value="UniProtKB-SubCell"/>
</dbReference>
<feature type="disulfide bond" evidence="1">
    <location>
        <begin position="202"/>
        <end position="262"/>
    </location>
</feature>
<dbReference type="PANTHER" id="PTHR38687">
    <property type="entry name" value="CELL DIVISION PROTEIN DEDD-RELATED"/>
    <property type="match status" value="1"/>
</dbReference>
<keyword evidence="1" id="KW-0131">Cell cycle</keyword>
<comment type="function">
    <text evidence="1">Essential cell division protein that activates septal peptidoglycan synthesis and constriction of the cell. Acts on both sides of the membrane, via interaction with FtsA in the cytoplasm and interaction with the FtsQBL complex in the periplasm. These interactions may induce a conformational switch in both FtsA and FtsQBL, leading to septal peptidoglycan synthesis by FtsI and associated synthases.</text>
</comment>
<name>A0A2D0KLH5_9GAMM</name>
<keyword evidence="1" id="KW-1015">Disulfide bond</keyword>
<keyword evidence="1" id="KW-0717">Septation</keyword>
<feature type="region of interest" description="Disordered" evidence="3">
    <location>
        <begin position="87"/>
        <end position="109"/>
    </location>
</feature>
<sequence>MGRGHSNPRKKGSGKKKNQAKGLPKTLLVIAVALVVTFIGGLYFIVHTKHESEKNIPPVAHQPKGHSLPPKPEERWSYIKELENRPVGLPSIQDPSLTTGQPNNRPAELTPEQRQLLEQMQADMRQTPVQLAEVPYNSEPVPRSRVIINPPSQQPLSEYTPQQNKPSVPLPSPQAQVPQSQAPNETNKPKTETNGSRIMLQCGSFRTMEQAESVRANLALAGIESKITTKDSWNRVVLGPYKNRESAEKMHRRVTNTGIPSCILRPAGG</sequence>
<evidence type="ECO:0000256" key="2">
    <source>
        <dbReference type="NCBIfam" id="TIGR02223"/>
    </source>
</evidence>
<dbReference type="GO" id="GO:0042834">
    <property type="term" value="F:peptidoglycan binding"/>
    <property type="evidence" value="ECO:0007669"/>
    <property type="project" value="InterPro"/>
</dbReference>
<keyword evidence="1" id="KW-0472">Membrane</keyword>
<accession>A0A2D0KLH5</accession>
<feature type="region of interest" description="Disordered" evidence="3">
    <location>
        <begin position="1"/>
        <end position="20"/>
    </location>
</feature>
<keyword evidence="6" id="KW-1185">Reference proteome</keyword>
<dbReference type="GO" id="GO:0000917">
    <property type="term" value="P:division septum assembly"/>
    <property type="evidence" value="ECO:0007669"/>
    <property type="project" value="UniProtKB-KW"/>
</dbReference>
<dbReference type="InterPro" id="IPR052521">
    <property type="entry name" value="Cell_div_SPOR-domain"/>
</dbReference>
<keyword evidence="1" id="KW-0997">Cell inner membrane</keyword>
<evidence type="ECO:0000313" key="6">
    <source>
        <dbReference type="Proteomes" id="UP000222366"/>
    </source>
</evidence>